<proteinExistence type="predicted"/>
<dbReference type="AlphaFoldDB" id="A0A2M6XCC5"/>
<gene>
    <name evidence="3" type="ORF">COT44_03810</name>
</gene>
<organism evidence="3 4">
    <name type="scientific">Candidatus Shapirobacteria bacterium CG08_land_8_20_14_0_20_39_18</name>
    <dbReference type="NCBI Taxonomy" id="1974883"/>
    <lineage>
        <taxon>Bacteria</taxon>
        <taxon>Candidatus Shapironibacteriota</taxon>
    </lineage>
</organism>
<feature type="transmembrane region" description="Helical" evidence="2">
    <location>
        <begin position="60"/>
        <end position="89"/>
    </location>
</feature>
<protein>
    <submittedName>
        <fullName evidence="3">Uncharacterized protein</fullName>
    </submittedName>
</protein>
<feature type="transmembrane region" description="Helical" evidence="2">
    <location>
        <begin position="7"/>
        <end position="24"/>
    </location>
</feature>
<comment type="caution">
    <text evidence="3">The sequence shown here is derived from an EMBL/GenBank/DDBJ whole genome shotgun (WGS) entry which is preliminary data.</text>
</comment>
<evidence type="ECO:0000313" key="4">
    <source>
        <dbReference type="Proteomes" id="UP000228996"/>
    </source>
</evidence>
<feature type="transmembrane region" description="Helical" evidence="2">
    <location>
        <begin position="30"/>
        <end position="48"/>
    </location>
</feature>
<accession>A0A2M6XCC5</accession>
<evidence type="ECO:0000256" key="1">
    <source>
        <dbReference type="SAM" id="Coils"/>
    </source>
</evidence>
<keyword evidence="2" id="KW-1133">Transmembrane helix</keyword>
<feature type="transmembrane region" description="Helical" evidence="2">
    <location>
        <begin position="101"/>
        <end position="119"/>
    </location>
</feature>
<feature type="coiled-coil region" evidence="1">
    <location>
        <begin position="121"/>
        <end position="148"/>
    </location>
</feature>
<reference evidence="4" key="1">
    <citation type="submission" date="2017-09" db="EMBL/GenBank/DDBJ databases">
        <title>Depth-based differentiation of microbial function through sediment-hosted aquifers and enrichment of novel symbionts in the deep terrestrial subsurface.</title>
        <authorList>
            <person name="Probst A.J."/>
            <person name="Ladd B."/>
            <person name="Jarett J.K."/>
            <person name="Geller-Mcgrath D.E."/>
            <person name="Sieber C.M.K."/>
            <person name="Emerson J.B."/>
            <person name="Anantharaman K."/>
            <person name="Thomas B.C."/>
            <person name="Malmstrom R."/>
            <person name="Stieglmeier M."/>
            <person name="Klingl A."/>
            <person name="Woyke T."/>
            <person name="Ryan C.M."/>
            <person name="Banfield J.F."/>
        </authorList>
    </citation>
    <scope>NUCLEOTIDE SEQUENCE [LARGE SCALE GENOMIC DNA]</scope>
</reference>
<keyword evidence="1" id="KW-0175">Coiled coil</keyword>
<sequence>MSAQMTIQLVGVLTLAYFLSRIMFFKKINLVTILDGLIFTSVSLLLIFQTGGLRSPLFYLLYVLLFGLSLIFGPLITSALALLFAVIFFQQVINLNDLLQILGLVIITPIAIYFGHEYLEVQQDKERIKTINRKKTALEKESGKEEENVFLWLNLTFRNRAEEILDSTSNLLADISKLTPFQKENLEKIHRNTKELLKTGERLKEYFEK</sequence>
<keyword evidence="2" id="KW-0812">Transmembrane</keyword>
<dbReference type="EMBL" id="PEYO01000018">
    <property type="protein sequence ID" value="PIU03323.1"/>
    <property type="molecule type" value="Genomic_DNA"/>
</dbReference>
<evidence type="ECO:0000256" key="2">
    <source>
        <dbReference type="SAM" id="Phobius"/>
    </source>
</evidence>
<evidence type="ECO:0000313" key="3">
    <source>
        <dbReference type="EMBL" id="PIU03323.1"/>
    </source>
</evidence>
<keyword evidence="2" id="KW-0472">Membrane</keyword>
<name>A0A2M6XCC5_9BACT</name>
<dbReference type="Proteomes" id="UP000228996">
    <property type="component" value="Unassembled WGS sequence"/>
</dbReference>